<keyword evidence="5" id="KW-1185">Reference proteome</keyword>
<feature type="transmembrane region" description="Helical" evidence="2">
    <location>
        <begin position="253"/>
        <end position="272"/>
    </location>
</feature>
<sequence length="392" mass="42323">MLAAEAVAALMSGGWVILGPTTARKEEGGFLDFEEEGVSWVFERPASSACSRRKLGARATEDPLCGAPVSTCGPVRPAFRLHPHPQIPLARHRLPPRSRGFDHAPQRPSGPGGVGACNRKVGPQTYLSILVDMLQKGNLAITGTSHKEGNYQSDVKLVRQFEPDQPWEKVVYDDLPVSTTNSKTLESFVYGRQGNAISTHLDEVLQSRGIFDEPPLQVMAEQGQGDLAKIGWFLATAIVALGVGLWVNFWLPWWAGAAVGIPIALVFQIYAWDETSGRLIPTPAGLREISLWSAFGRSIGNRRVSPSLDPSQPDPLLPYAVALNEARQWINEINALPPWFLPDAPGEQTREGLYAAYRGFIGADSWDLDGGPKIKTFSPRSGPGGGGDAGGA</sequence>
<keyword evidence="2" id="KW-0472">Membrane</keyword>
<protein>
    <recommendedName>
        <fullName evidence="3">Predicted membrane protein YciQ-like C-terminal domain-containing protein</fullName>
    </recommendedName>
</protein>
<reference evidence="4" key="1">
    <citation type="submission" date="2023-03" db="EMBL/GenBank/DDBJ databases">
        <authorList>
            <person name="Steffen K."/>
            <person name="Cardenas P."/>
        </authorList>
    </citation>
    <scope>NUCLEOTIDE SEQUENCE</scope>
</reference>
<evidence type="ECO:0000313" key="5">
    <source>
        <dbReference type="Proteomes" id="UP001174909"/>
    </source>
</evidence>
<dbReference type="AlphaFoldDB" id="A0AA35SL86"/>
<feature type="region of interest" description="Disordered" evidence="1">
    <location>
        <begin position="91"/>
        <end position="118"/>
    </location>
</feature>
<dbReference type="InterPro" id="IPR048389">
    <property type="entry name" value="YciQ-like_C"/>
</dbReference>
<proteinExistence type="predicted"/>
<keyword evidence="2" id="KW-1133">Transmembrane helix</keyword>
<feature type="compositionally biased region" description="Gly residues" evidence="1">
    <location>
        <begin position="382"/>
        <end position="392"/>
    </location>
</feature>
<dbReference type="Pfam" id="PF20990">
    <property type="entry name" value="DUF2207_C"/>
    <property type="match status" value="1"/>
</dbReference>
<comment type="caution">
    <text evidence="4">The sequence shown here is derived from an EMBL/GenBank/DDBJ whole genome shotgun (WGS) entry which is preliminary data.</text>
</comment>
<accession>A0AA35SL86</accession>
<evidence type="ECO:0000256" key="1">
    <source>
        <dbReference type="SAM" id="MobiDB-lite"/>
    </source>
</evidence>
<dbReference type="EMBL" id="CASHTH010002524">
    <property type="protein sequence ID" value="CAI8031192.1"/>
    <property type="molecule type" value="Genomic_DNA"/>
</dbReference>
<name>A0AA35SL86_GEOBA</name>
<organism evidence="4 5">
    <name type="scientific">Geodia barretti</name>
    <name type="common">Barrett's horny sponge</name>
    <dbReference type="NCBI Taxonomy" id="519541"/>
    <lineage>
        <taxon>Eukaryota</taxon>
        <taxon>Metazoa</taxon>
        <taxon>Porifera</taxon>
        <taxon>Demospongiae</taxon>
        <taxon>Heteroscleromorpha</taxon>
        <taxon>Tetractinellida</taxon>
        <taxon>Astrophorina</taxon>
        <taxon>Geodiidae</taxon>
        <taxon>Geodia</taxon>
    </lineage>
</organism>
<dbReference type="Proteomes" id="UP001174909">
    <property type="component" value="Unassembled WGS sequence"/>
</dbReference>
<feature type="domain" description="Predicted membrane protein YciQ-like C-terminal" evidence="3">
    <location>
        <begin position="119"/>
        <end position="331"/>
    </location>
</feature>
<feature type="region of interest" description="Disordered" evidence="1">
    <location>
        <begin position="372"/>
        <end position="392"/>
    </location>
</feature>
<evidence type="ECO:0000313" key="4">
    <source>
        <dbReference type="EMBL" id="CAI8031192.1"/>
    </source>
</evidence>
<keyword evidence="2" id="KW-0812">Transmembrane</keyword>
<feature type="transmembrane region" description="Helical" evidence="2">
    <location>
        <begin position="227"/>
        <end position="247"/>
    </location>
</feature>
<evidence type="ECO:0000256" key="2">
    <source>
        <dbReference type="SAM" id="Phobius"/>
    </source>
</evidence>
<evidence type="ECO:0000259" key="3">
    <source>
        <dbReference type="Pfam" id="PF20990"/>
    </source>
</evidence>
<gene>
    <name evidence="4" type="ORF">GBAR_LOCUS17700</name>
</gene>